<keyword evidence="1" id="KW-0833">Ubl conjugation pathway</keyword>
<organism evidence="3 4">
    <name type="scientific">Acorus calamus</name>
    <name type="common">Sweet flag</name>
    <dbReference type="NCBI Taxonomy" id="4465"/>
    <lineage>
        <taxon>Eukaryota</taxon>
        <taxon>Viridiplantae</taxon>
        <taxon>Streptophyta</taxon>
        <taxon>Embryophyta</taxon>
        <taxon>Tracheophyta</taxon>
        <taxon>Spermatophyta</taxon>
        <taxon>Magnoliopsida</taxon>
        <taxon>Liliopsida</taxon>
        <taxon>Acoraceae</taxon>
        <taxon>Acorus</taxon>
    </lineage>
</organism>
<reference evidence="3" key="2">
    <citation type="submission" date="2023-06" db="EMBL/GenBank/DDBJ databases">
        <authorList>
            <person name="Ma L."/>
            <person name="Liu K.-W."/>
            <person name="Li Z."/>
            <person name="Hsiao Y.-Y."/>
            <person name="Qi Y."/>
            <person name="Fu T."/>
            <person name="Tang G."/>
            <person name="Zhang D."/>
            <person name="Sun W.-H."/>
            <person name="Liu D.-K."/>
            <person name="Li Y."/>
            <person name="Chen G.-Z."/>
            <person name="Liu X.-D."/>
            <person name="Liao X.-Y."/>
            <person name="Jiang Y.-T."/>
            <person name="Yu X."/>
            <person name="Hao Y."/>
            <person name="Huang J."/>
            <person name="Zhao X.-W."/>
            <person name="Ke S."/>
            <person name="Chen Y.-Y."/>
            <person name="Wu W.-L."/>
            <person name="Hsu J.-L."/>
            <person name="Lin Y.-F."/>
            <person name="Huang M.-D."/>
            <person name="Li C.-Y."/>
            <person name="Huang L."/>
            <person name="Wang Z.-W."/>
            <person name="Zhao X."/>
            <person name="Zhong W.-Y."/>
            <person name="Peng D.-H."/>
            <person name="Ahmad S."/>
            <person name="Lan S."/>
            <person name="Zhang J.-S."/>
            <person name="Tsai W.-C."/>
            <person name="Van De Peer Y."/>
            <person name="Liu Z.-J."/>
        </authorList>
    </citation>
    <scope>NUCLEOTIDE SEQUENCE</scope>
    <source>
        <strain evidence="3">CP</strain>
        <tissue evidence="3">Leaves</tissue>
    </source>
</reference>
<name>A0AAV9E527_ACOCL</name>
<evidence type="ECO:0000313" key="4">
    <source>
        <dbReference type="Proteomes" id="UP001180020"/>
    </source>
</evidence>
<keyword evidence="2" id="KW-0378">Hydrolase</keyword>
<keyword evidence="4" id="KW-1185">Reference proteome</keyword>
<protein>
    <submittedName>
        <fullName evidence="3">Uncharacterized protein</fullName>
    </submittedName>
</protein>
<comment type="caution">
    <text evidence="3">The sequence shown here is derived from an EMBL/GenBank/DDBJ whole genome shotgun (WGS) entry which is preliminary data.</text>
</comment>
<accession>A0AAV9E527</accession>
<dbReference type="InterPro" id="IPR036440">
    <property type="entry name" value="Peptidase_C15-like_sf"/>
</dbReference>
<dbReference type="Proteomes" id="UP001180020">
    <property type="component" value="Unassembled WGS sequence"/>
</dbReference>
<proteinExistence type="predicted"/>
<dbReference type="EMBL" id="JAUJYO010000009">
    <property type="protein sequence ID" value="KAK1308236.1"/>
    <property type="molecule type" value="Genomic_DNA"/>
</dbReference>
<dbReference type="PANTHER" id="PTHR22975">
    <property type="entry name" value="UBIQUITIN SPECIFIC PROTEINASE"/>
    <property type="match status" value="1"/>
</dbReference>
<dbReference type="SUPFAM" id="SSF53182">
    <property type="entry name" value="Pyrrolidone carboxyl peptidase (pyroglutamate aminopeptidase)"/>
    <property type="match status" value="1"/>
</dbReference>
<evidence type="ECO:0000256" key="1">
    <source>
        <dbReference type="ARBA" id="ARBA00022786"/>
    </source>
</evidence>
<reference evidence="3" key="1">
    <citation type="journal article" date="2023" name="Nat. Commun.">
        <title>Diploid and tetraploid genomes of Acorus and the evolution of monocots.</title>
        <authorList>
            <person name="Ma L."/>
            <person name="Liu K.W."/>
            <person name="Li Z."/>
            <person name="Hsiao Y.Y."/>
            <person name="Qi Y."/>
            <person name="Fu T."/>
            <person name="Tang G.D."/>
            <person name="Zhang D."/>
            <person name="Sun W.H."/>
            <person name="Liu D.K."/>
            <person name="Li Y."/>
            <person name="Chen G.Z."/>
            <person name="Liu X.D."/>
            <person name="Liao X.Y."/>
            <person name="Jiang Y.T."/>
            <person name="Yu X."/>
            <person name="Hao Y."/>
            <person name="Huang J."/>
            <person name="Zhao X.W."/>
            <person name="Ke S."/>
            <person name="Chen Y.Y."/>
            <person name="Wu W.L."/>
            <person name="Hsu J.L."/>
            <person name="Lin Y.F."/>
            <person name="Huang M.D."/>
            <person name="Li C.Y."/>
            <person name="Huang L."/>
            <person name="Wang Z.W."/>
            <person name="Zhao X."/>
            <person name="Zhong W.Y."/>
            <person name="Peng D.H."/>
            <person name="Ahmad S."/>
            <person name="Lan S."/>
            <person name="Zhang J.S."/>
            <person name="Tsai W.C."/>
            <person name="Van de Peer Y."/>
            <person name="Liu Z.J."/>
        </authorList>
    </citation>
    <scope>NUCLEOTIDE SEQUENCE</scope>
    <source>
        <strain evidence="3">CP</strain>
    </source>
</reference>
<dbReference type="PANTHER" id="PTHR22975:SF9">
    <property type="entry name" value="ECHINUS SPLICE FORM 3"/>
    <property type="match status" value="1"/>
</dbReference>
<evidence type="ECO:0000256" key="2">
    <source>
        <dbReference type="ARBA" id="ARBA00022801"/>
    </source>
</evidence>
<dbReference type="InterPro" id="IPR052398">
    <property type="entry name" value="Ubiquitin_hydrolase_53/54"/>
</dbReference>
<dbReference type="AlphaFoldDB" id="A0AAV9E527"/>
<sequence>MGSEGPSVITIHVTGVKKFHGVAENPTETIVSNLKDFMQRGGLPEGLVLGSCSILEAAGQGAISLLYQVFQSSVTEPNAEPSSVGRVIWDKSEPFIRPGRMRGYAVGLFHKQVTGVNITYLQGQQTPSRPLEREVEEMVATEGSGGGNSSIEGIGIPDVARRLRESSEKGRVLSPIRRVVSGPPSRRRNTTESFALRVAEAQTTPDRMSDLGNLSMSWEDLLSEVTSLKELKCLKYISGTGLKNDVALSLASADVQKEPVAPTSLRIALSKLYPDSNFFQQAQMNDASEVLEVIFDCIHQSYASGSDNANSISEVLGWQNSCESADDISATLATLTTEVNIAMLYDALHPGNRHKLVSVGDAAKHHLSVSSCSYIHTYPPTWHSC</sequence>
<evidence type="ECO:0000313" key="3">
    <source>
        <dbReference type="EMBL" id="KAK1308236.1"/>
    </source>
</evidence>
<gene>
    <name evidence="3" type="ORF">QJS10_CPA09g00223</name>
</gene>
<dbReference type="GO" id="GO:0016787">
    <property type="term" value="F:hydrolase activity"/>
    <property type="evidence" value="ECO:0007669"/>
    <property type="project" value="UniProtKB-KW"/>
</dbReference>